<keyword evidence="4" id="KW-0804">Transcription</keyword>
<evidence type="ECO:0000256" key="6">
    <source>
        <dbReference type="SAM" id="Phobius"/>
    </source>
</evidence>
<dbReference type="VEuPathDB" id="FungiDB:ASPWEDRAFT_50899"/>
<keyword evidence="2" id="KW-0805">Transcription regulation</keyword>
<sequence>MPGNNRAPDLPSQNILEMYVMRYTSAFQSLVCPVISKSLFMETLDLAYGPFHVFGYTSAKSCVYAFLSLVTLFGFDDDAYQAVDCGSYTSAAHRLVPDIIQEMTVDGLQSLIMLTSSTVICETFFFWLCYSFDKDICLRTGQPPSIEDSKCDLSLTTGYFRLQDINIQRDTMELDSSTQPLFPWDIRLSQMKSEIYDILYSASARLKMNVEILASILHLDTALEIRPTLCFYQDMPPKANVNTQEVILRLAYYHCIVLIHKASNKCKLTGADPGIGLEGISSSINLSLTASRSSLSLIQASLPMLKGECFWVVLFYALTAILTLFCNILKVPLQLDSLHDVNLLFNAPALIRRIPIRHLTPAKIIHLKFLDGFTTELTRLEMCAISKAQEKFNASNDMSILS</sequence>
<dbReference type="PANTHER" id="PTHR46910">
    <property type="entry name" value="TRANSCRIPTION FACTOR PDR1"/>
    <property type="match status" value="1"/>
</dbReference>
<evidence type="ECO:0000256" key="5">
    <source>
        <dbReference type="ARBA" id="ARBA00023242"/>
    </source>
</evidence>
<evidence type="ECO:0000313" key="8">
    <source>
        <dbReference type="Proteomes" id="UP000184383"/>
    </source>
</evidence>
<name>A0A1L9RSU7_ASPWE</name>
<feature type="transmembrane region" description="Helical" evidence="6">
    <location>
        <begin position="310"/>
        <end position="329"/>
    </location>
</feature>
<evidence type="ECO:0008006" key="9">
    <source>
        <dbReference type="Google" id="ProtNLM"/>
    </source>
</evidence>
<keyword evidence="8" id="KW-1185">Reference proteome</keyword>
<reference evidence="8" key="1">
    <citation type="journal article" date="2017" name="Genome Biol.">
        <title>Comparative genomics reveals high biological diversity and specific adaptations in the industrially and medically important fungal genus Aspergillus.</title>
        <authorList>
            <person name="de Vries R.P."/>
            <person name="Riley R."/>
            <person name="Wiebenga A."/>
            <person name="Aguilar-Osorio G."/>
            <person name="Amillis S."/>
            <person name="Uchima C.A."/>
            <person name="Anderluh G."/>
            <person name="Asadollahi M."/>
            <person name="Askin M."/>
            <person name="Barry K."/>
            <person name="Battaglia E."/>
            <person name="Bayram O."/>
            <person name="Benocci T."/>
            <person name="Braus-Stromeyer S.A."/>
            <person name="Caldana C."/>
            <person name="Canovas D."/>
            <person name="Cerqueira G.C."/>
            <person name="Chen F."/>
            <person name="Chen W."/>
            <person name="Choi C."/>
            <person name="Clum A."/>
            <person name="Dos Santos R.A."/>
            <person name="Damasio A.R."/>
            <person name="Diallinas G."/>
            <person name="Emri T."/>
            <person name="Fekete E."/>
            <person name="Flipphi M."/>
            <person name="Freyberg S."/>
            <person name="Gallo A."/>
            <person name="Gournas C."/>
            <person name="Habgood R."/>
            <person name="Hainaut M."/>
            <person name="Harispe M.L."/>
            <person name="Henrissat B."/>
            <person name="Hilden K.S."/>
            <person name="Hope R."/>
            <person name="Hossain A."/>
            <person name="Karabika E."/>
            <person name="Karaffa L."/>
            <person name="Karanyi Z."/>
            <person name="Krasevec N."/>
            <person name="Kuo A."/>
            <person name="Kusch H."/>
            <person name="LaButti K."/>
            <person name="Lagendijk E.L."/>
            <person name="Lapidus A."/>
            <person name="Levasseur A."/>
            <person name="Lindquist E."/>
            <person name="Lipzen A."/>
            <person name="Logrieco A.F."/>
            <person name="MacCabe A."/>
            <person name="Maekelae M.R."/>
            <person name="Malavazi I."/>
            <person name="Melin P."/>
            <person name="Meyer V."/>
            <person name="Mielnichuk N."/>
            <person name="Miskei M."/>
            <person name="Molnar A.P."/>
            <person name="Mule G."/>
            <person name="Ngan C.Y."/>
            <person name="Orejas M."/>
            <person name="Orosz E."/>
            <person name="Ouedraogo J.P."/>
            <person name="Overkamp K.M."/>
            <person name="Park H.-S."/>
            <person name="Perrone G."/>
            <person name="Piumi F."/>
            <person name="Punt P.J."/>
            <person name="Ram A.F."/>
            <person name="Ramon A."/>
            <person name="Rauscher S."/>
            <person name="Record E."/>
            <person name="Riano-Pachon D.M."/>
            <person name="Robert V."/>
            <person name="Roehrig J."/>
            <person name="Ruller R."/>
            <person name="Salamov A."/>
            <person name="Salih N.S."/>
            <person name="Samson R.A."/>
            <person name="Sandor E."/>
            <person name="Sanguinetti M."/>
            <person name="Schuetze T."/>
            <person name="Sepcic K."/>
            <person name="Shelest E."/>
            <person name="Sherlock G."/>
            <person name="Sophianopoulou V."/>
            <person name="Squina F.M."/>
            <person name="Sun H."/>
            <person name="Susca A."/>
            <person name="Todd R.B."/>
            <person name="Tsang A."/>
            <person name="Unkles S.E."/>
            <person name="van de Wiele N."/>
            <person name="van Rossen-Uffink D."/>
            <person name="Oliveira J.V."/>
            <person name="Vesth T.C."/>
            <person name="Visser J."/>
            <person name="Yu J.-H."/>
            <person name="Zhou M."/>
            <person name="Andersen M.R."/>
            <person name="Archer D.B."/>
            <person name="Baker S.E."/>
            <person name="Benoit I."/>
            <person name="Brakhage A.A."/>
            <person name="Braus G.H."/>
            <person name="Fischer R."/>
            <person name="Frisvad J.C."/>
            <person name="Goldman G.H."/>
            <person name="Houbraken J."/>
            <person name="Oakley B."/>
            <person name="Pocsi I."/>
            <person name="Scazzocchio C."/>
            <person name="Seiboth B."/>
            <person name="vanKuyk P.A."/>
            <person name="Wortman J."/>
            <person name="Dyer P.S."/>
            <person name="Grigoriev I.V."/>
        </authorList>
    </citation>
    <scope>NUCLEOTIDE SEQUENCE [LARGE SCALE GENOMIC DNA]</scope>
    <source>
        <strain evidence="8">DTO 134E9</strain>
    </source>
</reference>
<comment type="subcellular location">
    <subcellularLocation>
        <location evidence="1">Nucleus</location>
    </subcellularLocation>
</comment>
<protein>
    <recommendedName>
        <fullName evidence="9">Transcription factor domain-containing protein</fullName>
    </recommendedName>
</protein>
<keyword evidence="5" id="KW-0539">Nucleus</keyword>
<keyword evidence="6" id="KW-0472">Membrane</keyword>
<proteinExistence type="predicted"/>
<keyword evidence="6" id="KW-1133">Transmembrane helix</keyword>
<keyword evidence="6" id="KW-0812">Transmembrane</keyword>
<dbReference type="STRING" id="1073089.A0A1L9RSU7"/>
<dbReference type="AlphaFoldDB" id="A0A1L9RSU7"/>
<evidence type="ECO:0000256" key="3">
    <source>
        <dbReference type="ARBA" id="ARBA00023125"/>
    </source>
</evidence>
<dbReference type="GO" id="GO:0003677">
    <property type="term" value="F:DNA binding"/>
    <property type="evidence" value="ECO:0007669"/>
    <property type="project" value="UniProtKB-KW"/>
</dbReference>
<organism evidence="7 8">
    <name type="scientific">Aspergillus wentii DTO 134E9</name>
    <dbReference type="NCBI Taxonomy" id="1073089"/>
    <lineage>
        <taxon>Eukaryota</taxon>
        <taxon>Fungi</taxon>
        <taxon>Dikarya</taxon>
        <taxon>Ascomycota</taxon>
        <taxon>Pezizomycotina</taxon>
        <taxon>Eurotiomycetes</taxon>
        <taxon>Eurotiomycetidae</taxon>
        <taxon>Eurotiales</taxon>
        <taxon>Aspergillaceae</taxon>
        <taxon>Aspergillus</taxon>
        <taxon>Aspergillus subgen. Cremei</taxon>
    </lineage>
</organism>
<dbReference type="OrthoDB" id="4116913at2759"/>
<evidence type="ECO:0000313" key="7">
    <source>
        <dbReference type="EMBL" id="OJJ37887.1"/>
    </source>
</evidence>
<dbReference type="Proteomes" id="UP000184383">
    <property type="component" value="Unassembled WGS sequence"/>
</dbReference>
<dbReference type="GO" id="GO:0003700">
    <property type="term" value="F:DNA-binding transcription factor activity"/>
    <property type="evidence" value="ECO:0007669"/>
    <property type="project" value="InterPro"/>
</dbReference>
<dbReference type="GeneID" id="63753360"/>
<keyword evidence="3" id="KW-0238">DNA-binding</keyword>
<accession>A0A1L9RSU7</accession>
<dbReference type="PANTHER" id="PTHR46910:SF37">
    <property type="entry name" value="ZN(II)2CYS6 TRANSCRIPTION FACTOR (EUROFUNG)"/>
    <property type="match status" value="1"/>
</dbReference>
<dbReference type="EMBL" id="KV878211">
    <property type="protein sequence ID" value="OJJ37887.1"/>
    <property type="molecule type" value="Genomic_DNA"/>
</dbReference>
<evidence type="ECO:0000256" key="2">
    <source>
        <dbReference type="ARBA" id="ARBA00023015"/>
    </source>
</evidence>
<dbReference type="CDD" id="cd12148">
    <property type="entry name" value="fungal_TF_MHR"/>
    <property type="match status" value="1"/>
</dbReference>
<dbReference type="RefSeq" id="XP_040691563.1">
    <property type="nucleotide sequence ID" value="XM_040837512.1"/>
</dbReference>
<evidence type="ECO:0000256" key="1">
    <source>
        <dbReference type="ARBA" id="ARBA00004123"/>
    </source>
</evidence>
<gene>
    <name evidence="7" type="ORF">ASPWEDRAFT_50899</name>
</gene>
<evidence type="ECO:0000256" key="4">
    <source>
        <dbReference type="ARBA" id="ARBA00023163"/>
    </source>
</evidence>
<dbReference type="InterPro" id="IPR050987">
    <property type="entry name" value="AtrR-like"/>
</dbReference>
<dbReference type="GO" id="GO:0005634">
    <property type="term" value="C:nucleus"/>
    <property type="evidence" value="ECO:0007669"/>
    <property type="project" value="UniProtKB-SubCell"/>
</dbReference>